<dbReference type="GO" id="GO:0004340">
    <property type="term" value="F:glucokinase activity"/>
    <property type="evidence" value="ECO:0007669"/>
    <property type="project" value="UniProtKB-EC"/>
</dbReference>
<organism evidence="2 4">
    <name type="scientific">Formosa algae</name>
    <dbReference type="NCBI Taxonomy" id="225843"/>
    <lineage>
        <taxon>Bacteria</taxon>
        <taxon>Pseudomonadati</taxon>
        <taxon>Bacteroidota</taxon>
        <taxon>Flavobacteriia</taxon>
        <taxon>Flavobacteriales</taxon>
        <taxon>Flavobacteriaceae</taxon>
        <taxon>Formosa</taxon>
    </lineage>
</organism>
<evidence type="ECO:0000256" key="1">
    <source>
        <dbReference type="ARBA" id="ARBA00006479"/>
    </source>
</evidence>
<reference evidence="2" key="1">
    <citation type="submission" date="2021-03" db="EMBL/GenBank/DDBJ databases">
        <title>Genomic Encyclopedia of Type Strains, Phase IV (KMG-IV): sequencing the most valuable type-strain genomes for metagenomic binning, comparative biology and taxonomic classification.</title>
        <authorList>
            <person name="Goeker M."/>
        </authorList>
    </citation>
    <scope>NUCLEOTIDE SEQUENCE</scope>
    <source>
        <strain evidence="2">DSM 15523</strain>
        <strain evidence="3 5">DSM 16476</strain>
    </source>
</reference>
<dbReference type="AlphaFoldDB" id="A0A9X0YMD9"/>
<evidence type="ECO:0000313" key="5">
    <source>
        <dbReference type="Proteomes" id="UP001231587"/>
    </source>
</evidence>
<evidence type="ECO:0000313" key="2">
    <source>
        <dbReference type="EMBL" id="MBP1839892.1"/>
    </source>
</evidence>
<dbReference type="OrthoDB" id="9810372at2"/>
<dbReference type="PANTHER" id="PTHR18964">
    <property type="entry name" value="ROK (REPRESSOR, ORF, KINASE) FAMILY"/>
    <property type="match status" value="1"/>
</dbReference>
<dbReference type="Proteomes" id="UP001138672">
    <property type="component" value="Unassembled WGS sequence"/>
</dbReference>
<accession>A0A9X0YMD9</accession>
<dbReference type="Gene3D" id="3.30.420.40">
    <property type="match status" value="2"/>
</dbReference>
<dbReference type="Pfam" id="PF00480">
    <property type="entry name" value="ROK"/>
    <property type="match status" value="1"/>
</dbReference>
<comment type="caution">
    <text evidence="2">The sequence shown here is derived from an EMBL/GenBank/DDBJ whole genome shotgun (WGS) entry which is preliminary data.</text>
</comment>
<proteinExistence type="inferred from homology"/>
<dbReference type="Proteomes" id="UP001231587">
    <property type="component" value="Unassembled WGS sequence"/>
</dbReference>
<dbReference type="SUPFAM" id="SSF53067">
    <property type="entry name" value="Actin-like ATPase domain"/>
    <property type="match status" value="1"/>
</dbReference>
<dbReference type="CDD" id="cd23763">
    <property type="entry name" value="ASKHA_ATPase_ROK"/>
    <property type="match status" value="1"/>
</dbReference>
<sequence length="282" mass="30796">MVEDEYIGIDIGGTTINLGVIQNNRVTKTDAVLVRKDATKGETLQSLYQLIRENLTNRVVGIGVGVPAVVDPVSGIVYDVQNINDWDEVALKMLLELEFSLPVYINNDANCFALGEFMYGENNQSKQFVGLSLGTGLGMGIVIDNMLYNGVLCGAGEIGMLAYKDSIVEHYTGSFFFTKYYNVSAKDLAALAEKGDEKALKAFYDYGIHLAEAIKSILYMFAPDKIMLGGSISQAYPLFKESMLEGLKSFAYQKQIENLIIDVSKTKGSALLGAASLCLQNK</sequence>
<dbReference type="InterPro" id="IPR043129">
    <property type="entry name" value="ATPase_NBD"/>
</dbReference>
<dbReference type="EMBL" id="JAUSUU010000005">
    <property type="protein sequence ID" value="MDQ0335491.1"/>
    <property type="molecule type" value="Genomic_DNA"/>
</dbReference>
<dbReference type="InterPro" id="IPR000600">
    <property type="entry name" value="ROK"/>
</dbReference>
<evidence type="ECO:0000313" key="3">
    <source>
        <dbReference type="EMBL" id="MDQ0335491.1"/>
    </source>
</evidence>
<protein>
    <submittedName>
        <fullName evidence="2">Glucokinase</fullName>
        <ecNumber evidence="2">2.7.1.2</ecNumber>
    </submittedName>
</protein>
<keyword evidence="2" id="KW-0808">Transferase</keyword>
<keyword evidence="5" id="KW-1185">Reference proteome</keyword>
<name>A0A9X0YMD9_9FLAO</name>
<gene>
    <name evidence="2" type="ORF">J2Z56_001816</name>
    <name evidence="3" type="ORF">J2Z57_001939</name>
</gene>
<dbReference type="EMBL" id="JAGGJQ010000004">
    <property type="protein sequence ID" value="MBP1839892.1"/>
    <property type="molecule type" value="Genomic_DNA"/>
</dbReference>
<dbReference type="RefSeq" id="WP_057778846.1">
    <property type="nucleotide sequence ID" value="NZ_JAGGJQ010000004.1"/>
</dbReference>
<comment type="similarity">
    <text evidence="1">Belongs to the ROK (NagC/XylR) family.</text>
</comment>
<dbReference type="PANTHER" id="PTHR18964:SF149">
    <property type="entry name" value="BIFUNCTIONAL UDP-N-ACETYLGLUCOSAMINE 2-EPIMERASE_N-ACETYLMANNOSAMINE KINASE"/>
    <property type="match status" value="1"/>
</dbReference>
<dbReference type="EC" id="2.7.1.2" evidence="2"/>
<evidence type="ECO:0000313" key="4">
    <source>
        <dbReference type="Proteomes" id="UP001138672"/>
    </source>
</evidence>